<evidence type="ECO:0000313" key="1">
    <source>
        <dbReference type="EMBL" id="SDY40561.1"/>
    </source>
</evidence>
<name>A0A1H3JKX1_9PSEU</name>
<dbReference type="Proteomes" id="UP000199529">
    <property type="component" value="Unassembled WGS sequence"/>
</dbReference>
<dbReference type="RefSeq" id="WP_177226679.1">
    <property type="nucleotide sequence ID" value="NZ_FNOK01000026.1"/>
</dbReference>
<reference evidence="2" key="1">
    <citation type="submission" date="2016-10" db="EMBL/GenBank/DDBJ databases">
        <authorList>
            <person name="Varghese N."/>
            <person name="Submissions S."/>
        </authorList>
    </citation>
    <scope>NUCLEOTIDE SEQUENCE [LARGE SCALE GENOMIC DNA]</scope>
    <source>
        <strain evidence="2">CGMCC 4.3530</strain>
    </source>
</reference>
<keyword evidence="2" id="KW-1185">Reference proteome</keyword>
<dbReference type="EMBL" id="FNOK01000026">
    <property type="protein sequence ID" value="SDY40561.1"/>
    <property type="molecule type" value="Genomic_DNA"/>
</dbReference>
<gene>
    <name evidence="1" type="ORF">SAMN05216215_102625</name>
</gene>
<organism evidence="1 2">
    <name type="scientific">Saccharopolyspora shandongensis</name>
    <dbReference type="NCBI Taxonomy" id="418495"/>
    <lineage>
        <taxon>Bacteria</taxon>
        <taxon>Bacillati</taxon>
        <taxon>Actinomycetota</taxon>
        <taxon>Actinomycetes</taxon>
        <taxon>Pseudonocardiales</taxon>
        <taxon>Pseudonocardiaceae</taxon>
        <taxon>Saccharopolyspora</taxon>
    </lineage>
</organism>
<sequence length="53" mass="5336">MWRIAPTAKRGDVLRSAGGLCGDAPVTAIATGTGAPAVYIGHRSGRVDTLAVT</sequence>
<evidence type="ECO:0000313" key="2">
    <source>
        <dbReference type="Proteomes" id="UP000199529"/>
    </source>
</evidence>
<protein>
    <submittedName>
        <fullName evidence="1">Uncharacterized protein</fullName>
    </submittedName>
</protein>
<accession>A0A1H3JKX1</accession>
<proteinExistence type="predicted"/>
<dbReference type="STRING" id="418495.SAMN05216215_102625"/>
<dbReference type="AlphaFoldDB" id="A0A1H3JKX1"/>